<keyword evidence="2" id="KW-1185">Reference proteome</keyword>
<dbReference type="EMBL" id="FOGI01000005">
    <property type="protein sequence ID" value="SER80942.1"/>
    <property type="molecule type" value="Genomic_DNA"/>
</dbReference>
<reference evidence="2" key="1">
    <citation type="submission" date="2016-10" db="EMBL/GenBank/DDBJ databases">
        <authorList>
            <person name="Varghese N."/>
            <person name="Submissions S."/>
        </authorList>
    </citation>
    <scope>NUCLEOTIDE SEQUENCE [LARGE SCALE GENOMIC DNA]</scope>
    <source>
        <strain evidence="2">DSM 44260</strain>
    </source>
</reference>
<gene>
    <name evidence="1" type="ORF">SAMN04487818_105312</name>
</gene>
<name>A0A1H9S7D8_9PSEU</name>
<accession>A0A1H9S7D8</accession>
<dbReference type="Gene3D" id="3.30.460.40">
    <property type="match status" value="1"/>
</dbReference>
<dbReference type="AlphaFoldDB" id="A0A1H9S7D8"/>
<sequence length="190" mass="21704">MTWEPLPVTEVARLFAAFEAPWWIAGGYAIELALERPVREHDDVDVLLLRRDHVAVQQVLEGWELWAADPPGTLRPWLSGQSLPTTVHDIWCRRGEGPWQLQLMIDESSAADWTSRRDPRLRRPIATLGALDARGIPYLAPEVQLFYKSQAPRSKDWTDFTAVLPVLTETQRHWLAAALPADHPWRPHLA</sequence>
<evidence type="ECO:0000313" key="2">
    <source>
        <dbReference type="Proteomes" id="UP000199051"/>
    </source>
</evidence>
<keyword evidence="1" id="KW-0548">Nucleotidyltransferase</keyword>
<organism evidence="1 2">
    <name type="scientific">Actinokineospora terrae</name>
    <dbReference type="NCBI Taxonomy" id="155974"/>
    <lineage>
        <taxon>Bacteria</taxon>
        <taxon>Bacillati</taxon>
        <taxon>Actinomycetota</taxon>
        <taxon>Actinomycetes</taxon>
        <taxon>Pseudonocardiales</taxon>
        <taxon>Pseudonocardiaceae</taxon>
        <taxon>Actinokineospora</taxon>
    </lineage>
</organism>
<dbReference type="Proteomes" id="UP000199051">
    <property type="component" value="Unassembled WGS sequence"/>
</dbReference>
<protein>
    <submittedName>
        <fullName evidence="1">Aminoglycoside-2''-adenylyltransferase</fullName>
    </submittedName>
</protein>
<proteinExistence type="predicted"/>
<dbReference type="GO" id="GO:0016779">
    <property type="term" value="F:nucleotidyltransferase activity"/>
    <property type="evidence" value="ECO:0007669"/>
    <property type="project" value="UniProtKB-KW"/>
</dbReference>
<dbReference type="STRING" id="155974.SAMN04487818_105312"/>
<keyword evidence="1" id="KW-0808">Transferase</keyword>
<dbReference type="RefSeq" id="WP_143073458.1">
    <property type="nucleotide sequence ID" value="NZ_FOGI01000005.1"/>
</dbReference>
<dbReference type="Pfam" id="PF10706">
    <property type="entry name" value="Aminoglyc_resit"/>
    <property type="match status" value="1"/>
</dbReference>
<dbReference type="InterPro" id="IPR019646">
    <property type="entry name" value="Aminoglyc_AdlTrfase"/>
</dbReference>
<evidence type="ECO:0000313" key="1">
    <source>
        <dbReference type="EMBL" id="SER80942.1"/>
    </source>
</evidence>